<keyword evidence="2" id="KW-1185">Reference proteome</keyword>
<gene>
    <name evidence="1" type="ORF">DP065_01955</name>
</gene>
<dbReference type="KEGG" id="mane:DP065_01955"/>
<evidence type="ECO:0008006" key="3">
    <source>
        <dbReference type="Google" id="ProtNLM"/>
    </source>
</evidence>
<dbReference type="RefSeq" id="WP_033178551.1">
    <property type="nucleotide sequence ID" value="NZ_CP030140.1"/>
</dbReference>
<proteinExistence type="predicted"/>
<reference evidence="2" key="1">
    <citation type="submission" date="2018-06" db="EMBL/GenBank/DDBJ databases">
        <title>Complete genome sequences of Mycoplasma anatis, M. anseris and M. cloacale type strains.</title>
        <authorList>
            <person name="Grozner D."/>
            <person name="Forro B."/>
            <person name="Sulyok K.M."/>
            <person name="Marton S."/>
            <person name="Kreizinger Z."/>
            <person name="Banyai K."/>
            <person name="Gyuranecz M."/>
        </authorList>
    </citation>
    <scope>NUCLEOTIDE SEQUENCE [LARGE SCALE GENOMIC DNA]</scope>
    <source>
        <strain evidence="2">ATCC 49234</strain>
    </source>
</reference>
<dbReference type="NCBIfam" id="NF045850">
    <property type="entry name" value="ABC_Mplas_LP"/>
    <property type="match status" value="1"/>
</dbReference>
<dbReference type="AlphaFoldDB" id="A0A2Z4ND79"/>
<dbReference type="Proteomes" id="UP000250218">
    <property type="component" value="Chromosome"/>
</dbReference>
<evidence type="ECO:0000313" key="2">
    <source>
        <dbReference type="Proteomes" id="UP000250218"/>
    </source>
</evidence>
<sequence length="859" mass="102330">MKKNLKGMWIFGGLSLLLGIIPISCNLAKKNDYNALHDNYVTWINKPNMAKDFSYAYSNNYDDNLRDINLLTGSKVFRIASQKSPVMDFRDNIVLQPSELWYKMEYAREVLIESWSNEINKYSVHLYNNDRIKKVNLNETLEEDKQPNEFYPNKDKGNGFNNPYIFVPSSLENSINHSNFFNSLKFARSITLNFDSPEWNVINNWITYEGSKTKYKVKAVDFRLGLLKTALQNKAFRDEFYDRFHMNKAKAIEKEIYTEDNPYLNGPSLQKLFQNYQIKYDDLLNPQTLKWTKDSSIIRFELNSDLQQRDLTGFFDTMFIYSNYMDAIPYVYLTEKYNTNDLFSDDIFSQWFFNYGKTYKDRLYSSYYLIHSDDNNQTKLWRNTQYKTITGTWNTTKHLNEIIFRYNQIPLNQDTFNIQMLSAFKQNIISDINVSNLSIIEREEILKQSNQFKLNYFKLYEKYKPHNNLILNIIPKQSKSYYFNNNFAKLYYQTNINDLQNNNIDLNNIFSNKAMIFRSLINNVINNYTLAKSINFEPWLSQAPLDLKFVSNNLNNTNYQYLREAHLNLNRQKVLSTNEDNKLISINKTNMVDNKLIYENLDSITNLKAKLKSADFDYVKSTLKNMINEYYVLNSNSKNIEWDIPILAFELNKKQQQIIQELPNIFKDIDKRLQPRIMLINNYDLYKEYFLSSKSIYIENKFNLLESNTTSYIFELLKAKNHFLLLYLLYIYNHQQEAFNYLNKLSKSLFNKLKSNPKYNLIFNLENWELKNINSNVFQWNDELENVIYQYLQELIKTNFSTEDIVWLINEINNLLSFNIDFNNSVSIVNYNKVALQKYFIKPFAYDGLNYLQDIVIGE</sequence>
<accession>A0A2Z4ND79</accession>
<protein>
    <recommendedName>
        <fullName evidence="3">Lipoprotein</fullName>
    </recommendedName>
</protein>
<organism evidence="1 2">
    <name type="scientific">[Mycoplasma] anseris</name>
    <dbReference type="NCBI Taxonomy" id="92400"/>
    <lineage>
        <taxon>Bacteria</taxon>
        <taxon>Bacillati</taxon>
        <taxon>Mycoplasmatota</taxon>
        <taxon>Mycoplasmoidales</taxon>
        <taxon>Metamycoplasmataceae</taxon>
        <taxon>Metamycoplasma</taxon>
    </lineage>
</organism>
<name>A0A2Z4ND79_9BACT</name>
<evidence type="ECO:0000313" key="1">
    <source>
        <dbReference type="EMBL" id="AWX69509.1"/>
    </source>
</evidence>
<dbReference type="EMBL" id="CP030140">
    <property type="protein sequence ID" value="AWX69509.1"/>
    <property type="molecule type" value="Genomic_DNA"/>
</dbReference>